<feature type="chain" id="PRO_5043344109" description="SsuA/THI5-like domain-containing protein" evidence="5">
    <location>
        <begin position="29"/>
        <end position="391"/>
    </location>
</feature>
<keyword evidence="3 5" id="KW-0732">Signal</keyword>
<name>A0A7C1FS22_THERO</name>
<sequence length="391" mass="41334">MRQVMTRRAVLRTILGATTVAVGSGLLAACRGTAVTPTVASGAAGSTPTATPVPSPGVTPTVQPTPTPSPTPTRTPTAFKFGTARQIASLTAYIGIEKGFFKDEGIALEIAEIQTLGQMVPFLGTGEILAAGGALSAALFNAIRQGIGLKAVACRTALLRGFTFHCLMTAKQRYDSGAIRSLADLRGKTIANTNVEGLVAWENAKILASAGLTLNDVQLVGMAAPDMPTALANGAVDAALLIEPYCVVARRLDAGVALVEGDGIRDLVGVDVPIGVVLFSPKLLADRELAVAWLRAHLRAARFYNDALRDPARKSEVIDIASKYLPIQDRTLYEEMIWPGIPADGRFDPAFVDELQKFMIERGEIKEALPVDQVVDLSFLEEALRTLTSAA</sequence>
<dbReference type="GO" id="GO:0042918">
    <property type="term" value="P:alkanesulfonate transmembrane transport"/>
    <property type="evidence" value="ECO:0007669"/>
    <property type="project" value="TreeGrafter"/>
</dbReference>
<dbReference type="InterPro" id="IPR015168">
    <property type="entry name" value="SsuA/THI5"/>
</dbReference>
<feature type="compositionally biased region" description="Pro residues" evidence="4">
    <location>
        <begin position="51"/>
        <end position="73"/>
    </location>
</feature>
<comment type="similarity">
    <text evidence="2">Belongs to the bacterial solute-binding protein SsuA/TauA family.</text>
</comment>
<organism evidence="7">
    <name type="scientific">Thermomicrobium roseum</name>
    <dbReference type="NCBI Taxonomy" id="500"/>
    <lineage>
        <taxon>Bacteria</taxon>
        <taxon>Pseudomonadati</taxon>
        <taxon>Thermomicrobiota</taxon>
        <taxon>Thermomicrobia</taxon>
        <taxon>Thermomicrobiales</taxon>
        <taxon>Thermomicrobiaceae</taxon>
        <taxon>Thermomicrobium</taxon>
    </lineage>
</organism>
<feature type="domain" description="SsuA/THI5-like" evidence="6">
    <location>
        <begin position="91"/>
        <end position="301"/>
    </location>
</feature>
<evidence type="ECO:0000256" key="1">
    <source>
        <dbReference type="ARBA" id="ARBA00004418"/>
    </source>
</evidence>
<feature type="region of interest" description="Disordered" evidence="4">
    <location>
        <begin position="38"/>
        <end position="75"/>
    </location>
</feature>
<feature type="signal peptide" evidence="5">
    <location>
        <begin position="1"/>
        <end position="28"/>
    </location>
</feature>
<accession>A0A7C1FS22</accession>
<dbReference type="EMBL" id="DSJL01000007">
    <property type="protein sequence ID" value="HEF64555.1"/>
    <property type="molecule type" value="Genomic_DNA"/>
</dbReference>
<evidence type="ECO:0000259" key="6">
    <source>
        <dbReference type="Pfam" id="PF09084"/>
    </source>
</evidence>
<dbReference type="SUPFAM" id="SSF53850">
    <property type="entry name" value="Periplasmic binding protein-like II"/>
    <property type="match status" value="1"/>
</dbReference>
<dbReference type="PANTHER" id="PTHR30024">
    <property type="entry name" value="ALIPHATIC SULFONATES-BINDING PROTEIN-RELATED"/>
    <property type="match status" value="1"/>
</dbReference>
<feature type="compositionally biased region" description="Low complexity" evidence="4">
    <location>
        <begin position="38"/>
        <end position="50"/>
    </location>
</feature>
<evidence type="ECO:0000256" key="4">
    <source>
        <dbReference type="SAM" id="MobiDB-lite"/>
    </source>
</evidence>
<comment type="subcellular location">
    <subcellularLocation>
        <location evidence="1">Periplasm</location>
    </subcellularLocation>
</comment>
<protein>
    <recommendedName>
        <fullName evidence="6">SsuA/THI5-like domain-containing protein</fullName>
    </recommendedName>
</protein>
<gene>
    <name evidence="7" type="ORF">ENP47_02960</name>
</gene>
<evidence type="ECO:0000256" key="3">
    <source>
        <dbReference type="ARBA" id="ARBA00022729"/>
    </source>
</evidence>
<dbReference type="AlphaFoldDB" id="A0A7C1FS22"/>
<comment type="caution">
    <text evidence="7">The sequence shown here is derived from an EMBL/GenBank/DDBJ whole genome shotgun (WGS) entry which is preliminary data.</text>
</comment>
<dbReference type="PANTHER" id="PTHR30024:SF47">
    <property type="entry name" value="TAURINE-BINDING PERIPLASMIC PROTEIN"/>
    <property type="match status" value="1"/>
</dbReference>
<dbReference type="PROSITE" id="PS51257">
    <property type="entry name" value="PROKAR_LIPOPROTEIN"/>
    <property type="match status" value="1"/>
</dbReference>
<dbReference type="Pfam" id="PF09084">
    <property type="entry name" value="NMT1"/>
    <property type="match status" value="1"/>
</dbReference>
<reference evidence="7" key="1">
    <citation type="journal article" date="2020" name="mSystems">
        <title>Genome- and Community-Level Interaction Insights into Carbon Utilization and Element Cycling Functions of Hydrothermarchaeota in Hydrothermal Sediment.</title>
        <authorList>
            <person name="Zhou Z."/>
            <person name="Liu Y."/>
            <person name="Xu W."/>
            <person name="Pan J."/>
            <person name="Luo Z.H."/>
            <person name="Li M."/>
        </authorList>
    </citation>
    <scope>NUCLEOTIDE SEQUENCE [LARGE SCALE GENOMIC DNA]</scope>
    <source>
        <strain evidence="7">SpSt-222</strain>
    </source>
</reference>
<evidence type="ECO:0000256" key="5">
    <source>
        <dbReference type="SAM" id="SignalP"/>
    </source>
</evidence>
<proteinExistence type="inferred from homology"/>
<evidence type="ECO:0000313" key="7">
    <source>
        <dbReference type="EMBL" id="HEF64555.1"/>
    </source>
</evidence>
<dbReference type="Gene3D" id="3.40.190.10">
    <property type="entry name" value="Periplasmic binding protein-like II"/>
    <property type="match status" value="2"/>
</dbReference>
<dbReference type="GO" id="GO:0042597">
    <property type="term" value="C:periplasmic space"/>
    <property type="evidence" value="ECO:0007669"/>
    <property type="project" value="UniProtKB-SubCell"/>
</dbReference>
<evidence type="ECO:0000256" key="2">
    <source>
        <dbReference type="ARBA" id="ARBA00010742"/>
    </source>
</evidence>